<gene>
    <name evidence="8" type="ORF">FTUN_8843</name>
</gene>
<name>A0A6M5Z739_9BACT</name>
<keyword evidence="5" id="KW-0418">Kinase</keyword>
<dbReference type="AlphaFoldDB" id="A0A6M5Z739"/>
<keyword evidence="4" id="KW-0677">Repeat</keyword>
<dbReference type="PIRSF" id="PIRSF039117">
    <property type="entry name" value="KaiC"/>
    <property type="match status" value="1"/>
</dbReference>
<dbReference type="EC" id="2.7.11.1" evidence="1"/>
<proteinExistence type="predicted"/>
<evidence type="ECO:0000256" key="1">
    <source>
        <dbReference type="ARBA" id="ARBA00012513"/>
    </source>
</evidence>
<evidence type="ECO:0000313" key="8">
    <source>
        <dbReference type="EMBL" id="QJX01204.1"/>
    </source>
</evidence>
<dbReference type="EMBL" id="CP053452">
    <property type="protein sequence ID" value="QJX01204.1"/>
    <property type="molecule type" value="Genomic_DNA"/>
</dbReference>
<dbReference type="KEGG" id="ftj:FTUN_8843"/>
<dbReference type="InterPro" id="IPR010624">
    <property type="entry name" value="KaiC_dom"/>
</dbReference>
<organism evidence="8 9">
    <name type="scientific">Frigoriglobus tundricola</name>
    <dbReference type="NCBI Taxonomy" id="2774151"/>
    <lineage>
        <taxon>Bacteria</taxon>
        <taxon>Pseudomonadati</taxon>
        <taxon>Planctomycetota</taxon>
        <taxon>Planctomycetia</taxon>
        <taxon>Gemmatales</taxon>
        <taxon>Gemmataceae</taxon>
        <taxon>Frigoriglobus</taxon>
    </lineage>
</organism>
<dbReference type="InterPro" id="IPR014774">
    <property type="entry name" value="KaiC-like_dom"/>
</dbReference>
<keyword evidence="9" id="KW-1185">Reference proteome</keyword>
<evidence type="ECO:0000256" key="2">
    <source>
        <dbReference type="ARBA" id="ARBA00022553"/>
    </source>
</evidence>
<evidence type="ECO:0000256" key="3">
    <source>
        <dbReference type="ARBA" id="ARBA00022679"/>
    </source>
</evidence>
<sequence length="496" mass="54281">MSAEDRVTIRKLPTGVPGLDEILGGGLPEYSFNIIAGSPGGGKSTLAHQVVFANATPERPALYFTVLGEPALKMLRYQQQFKFFDPAKLNTAVRFVNLSQVVLEQDLEAVLAEIIKEVEATHPAVVVVDSFRTVVRKAVGGTGEAELQGFIQRLALHLTSWQATTFLIGEYTEGEVRDNPVFTVADGLFWLYQQVERNSIVRKLQVMKLRGQASVPGLHTFRITEDGVQAFPRNFGLTGRTAKARERRRLPCGVPGLDAMLGGGIPEGDSLLVVGPSGAGKSVFASQFIAEGLRLGEPGIVAIFEERPEEYAGRAASLGMDFTQPQRDGKLSIIYLRPLDLSVDEAMREILDVVARTGAKRLVIDSLAGFEMALAPGFRTDFRESLYRMIGAVTRTGVTIVSTVEVTETFTELALSPYSISFLSDDIIRLRYVEIDGQLRKVIMVVKVRAGDHSKDICEYQITSEGLRIGERLTGYHGLTTGVPEPLDLVVPEPEE</sequence>
<dbReference type="CDD" id="cd01124">
    <property type="entry name" value="KaiC-like"/>
    <property type="match status" value="1"/>
</dbReference>
<protein>
    <recommendedName>
        <fullName evidence="1">non-specific serine/threonine protein kinase</fullName>
        <ecNumber evidence="1">2.7.11.1</ecNumber>
    </recommendedName>
</protein>
<dbReference type="GO" id="GO:0016787">
    <property type="term" value="F:hydrolase activity"/>
    <property type="evidence" value="ECO:0007669"/>
    <property type="project" value="UniProtKB-KW"/>
</dbReference>
<evidence type="ECO:0000256" key="5">
    <source>
        <dbReference type="ARBA" id="ARBA00022777"/>
    </source>
</evidence>
<dbReference type="Proteomes" id="UP000503447">
    <property type="component" value="Chromosome"/>
</dbReference>
<evidence type="ECO:0000256" key="6">
    <source>
        <dbReference type="ARBA" id="ARBA00022801"/>
    </source>
</evidence>
<keyword evidence="3" id="KW-0808">Transferase</keyword>
<dbReference type="Pfam" id="PF06745">
    <property type="entry name" value="ATPase"/>
    <property type="match status" value="2"/>
</dbReference>
<feature type="domain" description="KaiC" evidence="7">
    <location>
        <begin position="248"/>
        <end position="483"/>
    </location>
</feature>
<dbReference type="PROSITE" id="PS51146">
    <property type="entry name" value="KAIC"/>
    <property type="match status" value="2"/>
</dbReference>
<dbReference type="InterPro" id="IPR051347">
    <property type="entry name" value="Circadian_clock_KaiC-rel"/>
</dbReference>
<evidence type="ECO:0000313" key="9">
    <source>
        <dbReference type="Proteomes" id="UP000503447"/>
    </source>
</evidence>
<evidence type="ECO:0000259" key="7">
    <source>
        <dbReference type="PROSITE" id="PS51146"/>
    </source>
</evidence>
<dbReference type="RefSeq" id="WP_171475797.1">
    <property type="nucleotide sequence ID" value="NZ_CP053452.2"/>
</dbReference>
<dbReference type="GO" id="GO:0004674">
    <property type="term" value="F:protein serine/threonine kinase activity"/>
    <property type="evidence" value="ECO:0007669"/>
    <property type="project" value="UniProtKB-EC"/>
</dbReference>
<dbReference type="PANTHER" id="PTHR42926:SF1">
    <property type="entry name" value="CIRCADIAN CLOCK OSCILLATOR PROTEIN KAIC 1"/>
    <property type="match status" value="1"/>
</dbReference>
<keyword evidence="6" id="KW-0378">Hydrolase</keyword>
<dbReference type="InterPro" id="IPR030665">
    <property type="entry name" value="KaiC"/>
</dbReference>
<evidence type="ECO:0000256" key="4">
    <source>
        <dbReference type="ARBA" id="ARBA00022737"/>
    </source>
</evidence>
<dbReference type="GO" id="GO:0005524">
    <property type="term" value="F:ATP binding"/>
    <property type="evidence" value="ECO:0007669"/>
    <property type="project" value="InterPro"/>
</dbReference>
<accession>A0A6M5Z739</accession>
<dbReference type="Gene3D" id="3.40.50.300">
    <property type="entry name" value="P-loop containing nucleotide triphosphate hydrolases"/>
    <property type="match status" value="2"/>
</dbReference>
<dbReference type="InterPro" id="IPR027417">
    <property type="entry name" value="P-loop_NTPase"/>
</dbReference>
<reference evidence="9" key="1">
    <citation type="submission" date="2020-05" db="EMBL/GenBank/DDBJ databases">
        <title>Frigoriglobus tundricola gen. nov., sp. nov., a psychrotolerant cellulolytic planctomycete of the family Gemmataceae with two divergent copies of 16S rRNA gene.</title>
        <authorList>
            <person name="Kulichevskaya I.S."/>
            <person name="Ivanova A.A."/>
            <person name="Naumoff D.G."/>
            <person name="Beletsky A.V."/>
            <person name="Rijpstra W.I.C."/>
            <person name="Sinninghe Damste J.S."/>
            <person name="Mardanov A.V."/>
            <person name="Ravin N.V."/>
            <person name="Dedysh S.N."/>
        </authorList>
    </citation>
    <scope>NUCLEOTIDE SEQUENCE [LARGE SCALE GENOMIC DNA]</scope>
    <source>
        <strain evidence="9">PL17</strain>
    </source>
</reference>
<dbReference type="SUPFAM" id="SSF52540">
    <property type="entry name" value="P-loop containing nucleoside triphosphate hydrolases"/>
    <property type="match status" value="2"/>
</dbReference>
<dbReference type="PANTHER" id="PTHR42926">
    <property type="match status" value="1"/>
</dbReference>
<feature type="domain" description="KaiC" evidence="7">
    <location>
        <begin position="10"/>
        <end position="244"/>
    </location>
</feature>
<keyword evidence="2" id="KW-0597">Phosphoprotein</keyword>